<reference evidence="6" key="1">
    <citation type="submission" date="2017-01" db="EMBL/GenBank/DDBJ databases">
        <title>Comparative genomics of anhydrobiosis in the tardigrade Hypsibius dujardini.</title>
        <authorList>
            <person name="Yoshida Y."/>
            <person name="Koutsovoulos G."/>
            <person name="Laetsch D."/>
            <person name="Stevens L."/>
            <person name="Kumar S."/>
            <person name="Horikawa D."/>
            <person name="Ishino K."/>
            <person name="Komine S."/>
            <person name="Tomita M."/>
            <person name="Blaxter M."/>
            <person name="Arakawa K."/>
        </authorList>
    </citation>
    <scope>NUCLEOTIDE SEQUENCE [LARGE SCALE GENOMIC DNA]</scope>
    <source>
        <strain evidence="6">Z151</strain>
    </source>
</reference>
<feature type="signal peptide" evidence="4">
    <location>
        <begin position="1"/>
        <end position="28"/>
    </location>
</feature>
<evidence type="ECO:0000313" key="6">
    <source>
        <dbReference type="Proteomes" id="UP000192578"/>
    </source>
</evidence>
<dbReference type="CDD" id="cd11301">
    <property type="entry name" value="Fut1_Fut2_like"/>
    <property type="match status" value="1"/>
</dbReference>
<comment type="pathway">
    <text evidence="3">Protein modification; protein glycosylation.</text>
</comment>
<evidence type="ECO:0000313" key="5">
    <source>
        <dbReference type="EMBL" id="OQV13298.1"/>
    </source>
</evidence>
<comment type="similarity">
    <text evidence="3">Belongs to the glycosyltransferase 11 family.</text>
</comment>
<dbReference type="GO" id="GO:0032580">
    <property type="term" value="C:Golgi cisterna membrane"/>
    <property type="evidence" value="ECO:0007669"/>
    <property type="project" value="UniProtKB-SubCell"/>
</dbReference>
<protein>
    <recommendedName>
        <fullName evidence="3">L-Fucosyltransferase</fullName>
        <ecNumber evidence="3">2.4.1.-</ecNumber>
    </recommendedName>
</protein>
<dbReference type="OrthoDB" id="3226at2759"/>
<dbReference type="Proteomes" id="UP000192578">
    <property type="component" value="Unassembled WGS sequence"/>
</dbReference>
<evidence type="ECO:0000256" key="1">
    <source>
        <dbReference type="ARBA" id="ARBA00022676"/>
    </source>
</evidence>
<dbReference type="EMBL" id="MTYJ01000127">
    <property type="protein sequence ID" value="OQV13298.1"/>
    <property type="molecule type" value="Genomic_DNA"/>
</dbReference>
<keyword evidence="3" id="KW-0735">Signal-anchor</keyword>
<evidence type="ECO:0000256" key="4">
    <source>
        <dbReference type="SAM" id="SignalP"/>
    </source>
</evidence>
<dbReference type="Pfam" id="PF01531">
    <property type="entry name" value="Glyco_transf_11"/>
    <property type="match status" value="1"/>
</dbReference>
<evidence type="ECO:0000256" key="3">
    <source>
        <dbReference type="RuleBase" id="RU363129"/>
    </source>
</evidence>
<keyword evidence="3" id="KW-0812">Transmembrane</keyword>
<feature type="chain" id="PRO_5012461389" description="L-Fucosyltransferase" evidence="4">
    <location>
        <begin position="29"/>
        <end position="399"/>
    </location>
</feature>
<accession>A0A1W0WDN1</accession>
<gene>
    <name evidence="5" type="ORF">BV898_12504</name>
</gene>
<dbReference type="GO" id="GO:0005975">
    <property type="term" value="P:carbohydrate metabolic process"/>
    <property type="evidence" value="ECO:0007669"/>
    <property type="project" value="InterPro"/>
</dbReference>
<evidence type="ECO:0000256" key="2">
    <source>
        <dbReference type="ARBA" id="ARBA00022679"/>
    </source>
</evidence>
<dbReference type="InterPro" id="IPR002516">
    <property type="entry name" value="Glyco_trans_11"/>
</dbReference>
<keyword evidence="3" id="KW-0325">Glycoprotein</keyword>
<keyword evidence="4" id="KW-0732">Signal</keyword>
<name>A0A1W0WDN1_HYPEX</name>
<dbReference type="PANTHER" id="PTHR11927:SF9">
    <property type="entry name" value="L-FUCOSYLTRANSFERASE"/>
    <property type="match status" value="1"/>
</dbReference>
<keyword evidence="6" id="KW-1185">Reference proteome</keyword>
<keyword evidence="2 3" id="KW-0808">Transferase</keyword>
<comment type="caution">
    <text evidence="5">The sequence shown here is derived from an EMBL/GenBank/DDBJ whole genome shotgun (WGS) entry which is preliminary data.</text>
</comment>
<dbReference type="UniPathway" id="UPA00378"/>
<organism evidence="5 6">
    <name type="scientific">Hypsibius exemplaris</name>
    <name type="common">Freshwater tardigrade</name>
    <dbReference type="NCBI Taxonomy" id="2072580"/>
    <lineage>
        <taxon>Eukaryota</taxon>
        <taxon>Metazoa</taxon>
        <taxon>Ecdysozoa</taxon>
        <taxon>Tardigrada</taxon>
        <taxon>Eutardigrada</taxon>
        <taxon>Parachela</taxon>
        <taxon>Hypsibioidea</taxon>
        <taxon>Hypsibiidae</taxon>
        <taxon>Hypsibius</taxon>
    </lineage>
</organism>
<keyword evidence="1 3" id="KW-0328">Glycosyltransferase</keyword>
<dbReference type="GO" id="GO:0008107">
    <property type="term" value="F:galactoside 2-alpha-L-fucosyltransferase activity"/>
    <property type="evidence" value="ECO:0007669"/>
    <property type="project" value="InterPro"/>
</dbReference>
<sequence>MFGGRILLASRRFLVVALAVVCLLSVTGRKLGQSDLSNGSKGFTTSKESYSLSLRKYSACGLILKGTTDIVNRLSERIRCRLDRHAALSTVESKSSSTSPPMFLVTHDFFNAVGLGNFMFMAAALLGLADASGRKAFFFVNHHHMAVFQTKFPMEESLPKAGRPTIPEQVLTQNVLEVPAAGIYDSAVLETLDNRNKKGPKEDVYPIMTLRGYFQSWKYFRSNPALIRQQFTFTPAVFQTALGTVETALRTYTESTGTIPESIIGIHVRRGDILRPVMKKYGHTVASPSYLTNLVHNLTELYQPAVFLVLSNDPVYCKRVLGKRKNVLFIDGNPAEVDMAILSLMDHLILTVGTFGWWGAFLSDAQDVYYYKNWPTYGSTLDKEYRRKDYFLPNWKPTE</sequence>
<keyword evidence="3" id="KW-0333">Golgi apparatus</keyword>
<dbReference type="PANTHER" id="PTHR11927">
    <property type="entry name" value="GALACTOSIDE 2-L-FUCOSYLTRANSFERASE"/>
    <property type="match status" value="1"/>
</dbReference>
<dbReference type="EC" id="2.4.1.-" evidence="3"/>
<proteinExistence type="inferred from homology"/>
<dbReference type="AlphaFoldDB" id="A0A1W0WDN1"/>
<comment type="subcellular location">
    <subcellularLocation>
        <location evidence="3">Golgi apparatus</location>
        <location evidence="3">Golgi stack membrane</location>
        <topology evidence="3">Single-pass type II membrane protein</topology>
    </subcellularLocation>
</comment>